<feature type="transmembrane region" description="Helical" evidence="5">
    <location>
        <begin position="47"/>
        <end position="66"/>
    </location>
</feature>
<evidence type="ECO:0000313" key="8">
    <source>
        <dbReference type="Proteomes" id="UP001595851"/>
    </source>
</evidence>
<keyword evidence="2 5" id="KW-0812">Transmembrane</keyword>
<feature type="transmembrane region" description="Helical" evidence="5">
    <location>
        <begin position="73"/>
        <end position="91"/>
    </location>
</feature>
<accession>A0ABV8GPW2</accession>
<proteinExistence type="predicted"/>
<evidence type="ECO:0000256" key="4">
    <source>
        <dbReference type="ARBA" id="ARBA00023136"/>
    </source>
</evidence>
<evidence type="ECO:0000256" key="2">
    <source>
        <dbReference type="ARBA" id="ARBA00022692"/>
    </source>
</evidence>
<keyword evidence="3 5" id="KW-1133">Transmembrane helix</keyword>
<evidence type="ECO:0000313" key="7">
    <source>
        <dbReference type="EMBL" id="MFC4014993.1"/>
    </source>
</evidence>
<evidence type="ECO:0000256" key="3">
    <source>
        <dbReference type="ARBA" id="ARBA00022989"/>
    </source>
</evidence>
<feature type="transmembrane region" description="Helical" evidence="5">
    <location>
        <begin position="141"/>
        <end position="161"/>
    </location>
</feature>
<evidence type="ECO:0000256" key="5">
    <source>
        <dbReference type="SAM" id="Phobius"/>
    </source>
</evidence>
<protein>
    <submittedName>
        <fullName evidence="7">MauE/DoxX family redox-associated membrane protein</fullName>
    </submittedName>
</protein>
<dbReference type="Proteomes" id="UP001595851">
    <property type="component" value="Unassembled WGS sequence"/>
</dbReference>
<feature type="domain" description="Methylamine utilisation protein MauE" evidence="6">
    <location>
        <begin position="10"/>
        <end position="133"/>
    </location>
</feature>
<evidence type="ECO:0000256" key="1">
    <source>
        <dbReference type="ARBA" id="ARBA00004141"/>
    </source>
</evidence>
<dbReference type="EMBL" id="JBHSBI010000039">
    <property type="protein sequence ID" value="MFC4014993.1"/>
    <property type="molecule type" value="Genomic_DNA"/>
</dbReference>
<dbReference type="RefSeq" id="WP_379534812.1">
    <property type="nucleotide sequence ID" value="NZ_JBHSBI010000039.1"/>
</dbReference>
<evidence type="ECO:0000259" key="6">
    <source>
        <dbReference type="Pfam" id="PF07291"/>
    </source>
</evidence>
<reference evidence="8" key="1">
    <citation type="journal article" date="2019" name="Int. J. Syst. Evol. Microbiol.">
        <title>The Global Catalogue of Microorganisms (GCM) 10K type strain sequencing project: providing services to taxonomists for standard genome sequencing and annotation.</title>
        <authorList>
            <consortium name="The Broad Institute Genomics Platform"/>
            <consortium name="The Broad Institute Genome Sequencing Center for Infectious Disease"/>
            <person name="Wu L."/>
            <person name="Ma J."/>
        </authorList>
    </citation>
    <scope>NUCLEOTIDE SEQUENCE [LARGE SCALE GENOMIC DNA]</scope>
    <source>
        <strain evidence="8">TBRC 1276</strain>
    </source>
</reference>
<name>A0ABV8GPW2_9ACTN</name>
<comment type="subcellular location">
    <subcellularLocation>
        <location evidence="1">Membrane</location>
        <topology evidence="1">Multi-pass membrane protein</topology>
    </subcellularLocation>
</comment>
<keyword evidence="4 5" id="KW-0472">Membrane</keyword>
<dbReference type="InterPro" id="IPR009908">
    <property type="entry name" value="Methylamine_util_MauE"/>
</dbReference>
<comment type="caution">
    <text evidence="7">The sequence shown here is derived from an EMBL/GenBank/DDBJ whole genome shotgun (WGS) entry which is preliminary data.</text>
</comment>
<keyword evidence="8" id="KW-1185">Reference proteome</keyword>
<gene>
    <name evidence="7" type="ORF">ACFOY2_47810</name>
</gene>
<sequence>MGDFLRVFPPVLLVVVFAASSLAKVAGAFPGFEGSVRALRLVPARWARAVAAGVIGVEIVVAGLLVTPWYTGGLALAAGVLAVFAVVAMVTRRRGLAVPCTCFGPGTAGGPPLGTPHAVRNALLAGVAIAGLFGRPATDDWAGAGVAGVAALVCAALVLRFEDIVALFGRPPGARRAP</sequence>
<organism evidence="7 8">
    <name type="scientific">Nonomuraea purpurea</name>
    <dbReference type="NCBI Taxonomy" id="1849276"/>
    <lineage>
        <taxon>Bacteria</taxon>
        <taxon>Bacillati</taxon>
        <taxon>Actinomycetota</taxon>
        <taxon>Actinomycetes</taxon>
        <taxon>Streptosporangiales</taxon>
        <taxon>Streptosporangiaceae</taxon>
        <taxon>Nonomuraea</taxon>
    </lineage>
</organism>
<dbReference type="Pfam" id="PF07291">
    <property type="entry name" value="MauE"/>
    <property type="match status" value="1"/>
</dbReference>